<accession>A0A1N7SVK3</accession>
<evidence type="ECO:0000313" key="1">
    <source>
        <dbReference type="EMBL" id="SIT51397.1"/>
    </source>
</evidence>
<evidence type="ECO:0008006" key="3">
    <source>
        <dbReference type="Google" id="ProtNLM"/>
    </source>
</evidence>
<organism evidence="1 2">
    <name type="scientific">Paraburkholderia piptadeniae</name>
    <dbReference type="NCBI Taxonomy" id="1701573"/>
    <lineage>
        <taxon>Bacteria</taxon>
        <taxon>Pseudomonadati</taxon>
        <taxon>Pseudomonadota</taxon>
        <taxon>Betaproteobacteria</taxon>
        <taxon>Burkholderiales</taxon>
        <taxon>Burkholderiaceae</taxon>
        <taxon>Paraburkholderia</taxon>
    </lineage>
</organism>
<reference evidence="1" key="1">
    <citation type="submission" date="2016-12" db="EMBL/GenBank/DDBJ databases">
        <authorList>
            <person name="Moulin L."/>
        </authorList>
    </citation>
    <scope>NUCLEOTIDE SEQUENCE [LARGE SCALE GENOMIC DNA]</scope>
    <source>
        <strain evidence="1">STM 7183</strain>
    </source>
</reference>
<name>A0A1N7SVK3_9BURK</name>
<proteinExistence type="predicted"/>
<dbReference type="EMBL" id="CYGY02000119">
    <property type="protein sequence ID" value="SIT51397.1"/>
    <property type="molecule type" value="Genomic_DNA"/>
</dbReference>
<comment type="caution">
    <text evidence="1">The sequence shown here is derived from an EMBL/GenBank/DDBJ whole genome shotgun (WGS) entry which is preliminary data.</text>
</comment>
<sequence length="68" mass="7062">MSQASTGNDVAHSLTGRISTLAIALLCLLVAAAVQALPIFARQTGQSCVACHAGGQFPELTPYGRMFK</sequence>
<keyword evidence="2" id="KW-1185">Reference proteome</keyword>
<dbReference type="AlphaFoldDB" id="A0A1N7SVK3"/>
<dbReference type="Proteomes" id="UP000195569">
    <property type="component" value="Unassembled WGS sequence"/>
</dbReference>
<gene>
    <name evidence="1" type="ORF">BN2476_1190025</name>
</gene>
<protein>
    <recommendedName>
        <fullName evidence="3">Cytochrome C</fullName>
    </recommendedName>
</protein>
<evidence type="ECO:0000313" key="2">
    <source>
        <dbReference type="Proteomes" id="UP000195569"/>
    </source>
</evidence>